<reference evidence="2 3" key="1">
    <citation type="submission" date="2018-01" db="EMBL/GenBank/DDBJ databases">
        <title>Comparison of the Chinese Bamboo Partridge and Red Junglefowl genome sequences highlights the importance of demography in genome evolution.</title>
        <authorList>
            <person name="Tiley G.P."/>
            <person name="Kimball R.T."/>
            <person name="Braun E.L."/>
            <person name="Burleigh J.G."/>
        </authorList>
    </citation>
    <scope>NUCLEOTIDE SEQUENCE [LARGE SCALE GENOMIC DNA]</scope>
    <source>
        <strain evidence="2">RTK389</strain>
        <tissue evidence="2">Blood</tissue>
    </source>
</reference>
<protein>
    <submittedName>
        <fullName evidence="2">Uncharacterized protein</fullName>
    </submittedName>
</protein>
<keyword evidence="1" id="KW-1133">Transmembrane helix</keyword>
<dbReference type="PANTHER" id="PTHR15869">
    <property type="entry name" value="ENDOMUCIN-RELATED"/>
    <property type="match status" value="1"/>
</dbReference>
<feature type="non-terminal residue" evidence="2">
    <location>
        <position position="1"/>
    </location>
</feature>
<gene>
    <name evidence="2" type="ORF">CIB84_011001</name>
</gene>
<dbReference type="EMBL" id="PPHD01035480">
    <property type="protein sequence ID" value="POI25249.1"/>
    <property type="molecule type" value="Genomic_DNA"/>
</dbReference>
<keyword evidence="3" id="KW-1185">Reference proteome</keyword>
<dbReference type="Proteomes" id="UP000237246">
    <property type="component" value="Unassembled WGS sequence"/>
</dbReference>
<dbReference type="AlphaFoldDB" id="A0A2P4SMD1"/>
<evidence type="ECO:0000313" key="3">
    <source>
        <dbReference type="Proteomes" id="UP000237246"/>
    </source>
</evidence>
<proteinExistence type="predicted"/>
<dbReference type="PANTHER" id="PTHR15869:SF0">
    <property type="entry name" value="ENDOMUCIN"/>
    <property type="match status" value="1"/>
</dbReference>
<evidence type="ECO:0000256" key="1">
    <source>
        <dbReference type="SAM" id="Phobius"/>
    </source>
</evidence>
<organism evidence="2 3">
    <name type="scientific">Bambusicola thoracicus</name>
    <name type="common">Chinese bamboo-partridge</name>
    <name type="synonym">Perdix thoracica</name>
    <dbReference type="NCBI Taxonomy" id="9083"/>
    <lineage>
        <taxon>Eukaryota</taxon>
        <taxon>Metazoa</taxon>
        <taxon>Chordata</taxon>
        <taxon>Craniata</taxon>
        <taxon>Vertebrata</taxon>
        <taxon>Euteleostomi</taxon>
        <taxon>Archelosauria</taxon>
        <taxon>Archosauria</taxon>
        <taxon>Dinosauria</taxon>
        <taxon>Saurischia</taxon>
        <taxon>Theropoda</taxon>
        <taxon>Coelurosauria</taxon>
        <taxon>Aves</taxon>
        <taxon>Neognathae</taxon>
        <taxon>Galloanserae</taxon>
        <taxon>Galliformes</taxon>
        <taxon>Phasianidae</taxon>
        <taxon>Perdicinae</taxon>
        <taxon>Bambusicola</taxon>
    </lineage>
</organism>
<name>A0A2P4SMD1_BAMTH</name>
<keyword evidence="1" id="KW-0472">Membrane</keyword>
<feature type="transmembrane region" description="Helical" evidence="1">
    <location>
        <begin position="6"/>
        <end position="34"/>
    </location>
</feature>
<accession>A0A2P4SMD1</accession>
<dbReference type="InterPro" id="IPR010740">
    <property type="entry name" value="Endomucin"/>
</dbReference>
<dbReference type="OrthoDB" id="9632909at2759"/>
<comment type="caution">
    <text evidence="2">The sequence shown here is derived from an EMBL/GenBank/DDBJ whole genome shotgun (WGS) entry which is preliminary data.</text>
</comment>
<sequence>LSVSTLTILTGVILSIVIALIIITLSAFLLVALYKVCHKKTAGIWLIFSEQREEENISELVIKMSLEASEITVTRDAAVVL</sequence>
<dbReference type="Pfam" id="PF07010">
    <property type="entry name" value="Endomucin"/>
    <property type="match status" value="1"/>
</dbReference>
<keyword evidence="1" id="KW-0812">Transmembrane</keyword>
<evidence type="ECO:0000313" key="2">
    <source>
        <dbReference type="EMBL" id="POI25249.1"/>
    </source>
</evidence>